<reference evidence="2" key="1">
    <citation type="journal article" date="2022" name="Mol. Ecol. Resour.">
        <title>The genomes of chicory, endive, great burdock and yacon provide insights into Asteraceae palaeo-polyploidization history and plant inulin production.</title>
        <authorList>
            <person name="Fan W."/>
            <person name="Wang S."/>
            <person name="Wang H."/>
            <person name="Wang A."/>
            <person name="Jiang F."/>
            <person name="Liu H."/>
            <person name="Zhao H."/>
            <person name="Xu D."/>
            <person name="Zhang Y."/>
        </authorList>
    </citation>
    <scope>NUCLEOTIDE SEQUENCE [LARGE SCALE GENOMIC DNA]</scope>
    <source>
        <strain evidence="2">cv. Yunnan</strain>
    </source>
</reference>
<organism evidence="1 2">
    <name type="scientific">Smallanthus sonchifolius</name>
    <dbReference type="NCBI Taxonomy" id="185202"/>
    <lineage>
        <taxon>Eukaryota</taxon>
        <taxon>Viridiplantae</taxon>
        <taxon>Streptophyta</taxon>
        <taxon>Embryophyta</taxon>
        <taxon>Tracheophyta</taxon>
        <taxon>Spermatophyta</taxon>
        <taxon>Magnoliopsida</taxon>
        <taxon>eudicotyledons</taxon>
        <taxon>Gunneridae</taxon>
        <taxon>Pentapetalae</taxon>
        <taxon>asterids</taxon>
        <taxon>campanulids</taxon>
        <taxon>Asterales</taxon>
        <taxon>Asteraceae</taxon>
        <taxon>Asteroideae</taxon>
        <taxon>Heliantheae alliance</taxon>
        <taxon>Millerieae</taxon>
        <taxon>Smallanthus</taxon>
    </lineage>
</organism>
<keyword evidence="2" id="KW-1185">Reference proteome</keyword>
<gene>
    <name evidence="1" type="ORF">L1987_11207</name>
</gene>
<accession>A0ACB9JAN5</accession>
<name>A0ACB9JAN5_9ASTR</name>
<protein>
    <submittedName>
        <fullName evidence="1">Uncharacterized protein</fullName>
    </submittedName>
</protein>
<evidence type="ECO:0000313" key="1">
    <source>
        <dbReference type="EMBL" id="KAI3817417.1"/>
    </source>
</evidence>
<evidence type="ECO:0000313" key="2">
    <source>
        <dbReference type="Proteomes" id="UP001056120"/>
    </source>
</evidence>
<sequence length="269" mass="30572">MIHETSSFSRFSFVEASIVHSHKSENCKALMSAPEPMQPLEEMAVSQIPIPLNLLVIFNLYIHTIDKKFKFNLFIAIGVLTPVFATKMAYDRDAIKDLRVQREVDRIVSDQILVGIRVRVDENNIRHLTATIDGPASTPYEGGIFKIDINLPDAYPFAPPHVRFITKIWHPNISHQSGAVRMSILANNEWSSTMGLKTVLIALQALLSEPDLNEPLEEYYRASKSSFISNARYYTEKYAMERDPPPQLTTRASGTRVTRIPKRLNDFLL</sequence>
<comment type="caution">
    <text evidence="1">The sequence shown here is derived from an EMBL/GenBank/DDBJ whole genome shotgun (WGS) entry which is preliminary data.</text>
</comment>
<proteinExistence type="predicted"/>
<dbReference type="Proteomes" id="UP001056120">
    <property type="component" value="Linkage Group LG04"/>
</dbReference>
<reference evidence="1 2" key="2">
    <citation type="journal article" date="2022" name="Mol. Ecol. Resour.">
        <title>The genomes of chicory, endive, great burdock and yacon provide insights into Asteraceae paleo-polyploidization history and plant inulin production.</title>
        <authorList>
            <person name="Fan W."/>
            <person name="Wang S."/>
            <person name="Wang H."/>
            <person name="Wang A."/>
            <person name="Jiang F."/>
            <person name="Liu H."/>
            <person name="Zhao H."/>
            <person name="Xu D."/>
            <person name="Zhang Y."/>
        </authorList>
    </citation>
    <scope>NUCLEOTIDE SEQUENCE [LARGE SCALE GENOMIC DNA]</scope>
    <source>
        <strain evidence="2">cv. Yunnan</strain>
        <tissue evidence="1">Leaves</tissue>
    </source>
</reference>
<dbReference type="EMBL" id="CM042021">
    <property type="protein sequence ID" value="KAI3817417.1"/>
    <property type="molecule type" value="Genomic_DNA"/>
</dbReference>